<dbReference type="InterPro" id="IPR036097">
    <property type="entry name" value="HisK_dim/P_sf"/>
</dbReference>
<dbReference type="SUPFAM" id="SSF55874">
    <property type="entry name" value="ATPase domain of HSP90 chaperone/DNA topoisomerase II/histidine kinase"/>
    <property type="match status" value="1"/>
</dbReference>
<dbReference type="Pfam" id="PF02518">
    <property type="entry name" value="HATPase_c"/>
    <property type="match status" value="1"/>
</dbReference>
<dbReference type="InterPro" id="IPR036890">
    <property type="entry name" value="HATPase_C_sf"/>
</dbReference>
<organism evidence="15 16">
    <name type="scientific">Thalassovita aquimarina</name>
    <dbReference type="NCBI Taxonomy" id="2785917"/>
    <lineage>
        <taxon>Bacteria</taxon>
        <taxon>Pseudomonadati</taxon>
        <taxon>Pseudomonadota</taxon>
        <taxon>Alphaproteobacteria</taxon>
        <taxon>Rhodobacterales</taxon>
        <taxon>Roseobacteraceae</taxon>
        <taxon>Thalassovita</taxon>
    </lineage>
</organism>
<evidence type="ECO:0000256" key="3">
    <source>
        <dbReference type="ARBA" id="ARBA00012438"/>
    </source>
</evidence>
<keyword evidence="8 12" id="KW-1133">Transmembrane helix</keyword>
<dbReference type="Pfam" id="PF08521">
    <property type="entry name" value="2CSK_N"/>
    <property type="match status" value="1"/>
</dbReference>
<dbReference type="SMART" id="SM00387">
    <property type="entry name" value="HATPase_c"/>
    <property type="match status" value="1"/>
</dbReference>
<dbReference type="CDD" id="cd00082">
    <property type="entry name" value="HisKA"/>
    <property type="match status" value="1"/>
</dbReference>
<evidence type="ECO:0000256" key="4">
    <source>
        <dbReference type="ARBA" id="ARBA00022553"/>
    </source>
</evidence>
<dbReference type="PROSITE" id="PS50885">
    <property type="entry name" value="HAMP"/>
    <property type="match status" value="1"/>
</dbReference>
<dbReference type="InterPro" id="IPR003661">
    <property type="entry name" value="HisK_dim/P_dom"/>
</dbReference>
<evidence type="ECO:0000259" key="14">
    <source>
        <dbReference type="PROSITE" id="PS50885"/>
    </source>
</evidence>
<keyword evidence="4" id="KW-0597">Phosphoprotein</keyword>
<keyword evidence="5" id="KW-0808">Transferase</keyword>
<evidence type="ECO:0000256" key="7">
    <source>
        <dbReference type="ARBA" id="ARBA00022777"/>
    </source>
</evidence>
<dbReference type="SMART" id="SM00388">
    <property type="entry name" value="HisKA"/>
    <property type="match status" value="1"/>
</dbReference>
<evidence type="ECO:0000256" key="9">
    <source>
        <dbReference type="ARBA" id="ARBA00023012"/>
    </source>
</evidence>
<feature type="domain" description="HAMP" evidence="14">
    <location>
        <begin position="191"/>
        <end position="243"/>
    </location>
</feature>
<evidence type="ECO:0000313" key="15">
    <source>
        <dbReference type="EMBL" id="MBR9652794.1"/>
    </source>
</evidence>
<dbReference type="InterPro" id="IPR050428">
    <property type="entry name" value="TCS_sensor_his_kinase"/>
</dbReference>
<evidence type="ECO:0000256" key="8">
    <source>
        <dbReference type="ARBA" id="ARBA00022989"/>
    </source>
</evidence>
<dbReference type="EC" id="2.7.13.3" evidence="3"/>
<dbReference type="SUPFAM" id="SSF47384">
    <property type="entry name" value="Homodimeric domain of signal transducing histidine kinase"/>
    <property type="match status" value="1"/>
</dbReference>
<feature type="coiled-coil region" evidence="10">
    <location>
        <begin position="228"/>
        <end position="255"/>
    </location>
</feature>
<dbReference type="InterPro" id="IPR013727">
    <property type="entry name" value="2CSK_N"/>
</dbReference>
<feature type="transmembrane region" description="Helical" evidence="12">
    <location>
        <begin position="167"/>
        <end position="190"/>
    </location>
</feature>
<evidence type="ECO:0000256" key="10">
    <source>
        <dbReference type="SAM" id="Coils"/>
    </source>
</evidence>
<evidence type="ECO:0000256" key="2">
    <source>
        <dbReference type="ARBA" id="ARBA00004370"/>
    </source>
</evidence>
<dbReference type="GO" id="GO:0016301">
    <property type="term" value="F:kinase activity"/>
    <property type="evidence" value="ECO:0007669"/>
    <property type="project" value="UniProtKB-KW"/>
</dbReference>
<keyword evidence="7 15" id="KW-0418">Kinase</keyword>
<dbReference type="Proteomes" id="UP001195941">
    <property type="component" value="Unassembled WGS sequence"/>
</dbReference>
<name>A0ABS5HV06_9RHOB</name>
<sequence>MAERRSATRSLATGVLRAVFLLLILGGVLVAGSTWYNGRQAARQAYDRVLLGAASDIAESIRILDGRPFVDLPVSAFELLAQAPDDRIYYSVRDPNGELITGLENTTVAAFEASHRIDPVFHDAQLQEEAARFVQVTRRFAERDFSGEVIVTVGQTLRARKSMALNLMIDALVPVALAGIALLVIAYFVIRSAVRPLEALSADLLKRDPYDLTPMPTDGLPRELQVMLDAMNRFMQRLERQLDAMRNLISDTAHQLRTPVAAIRVQAETIVEQEDEVARERTLARLLTRTRSLGGLLDQLLSRALVIHRTDSAPRRPLDLREVALDIVENRDHELLAPEAEVRLIIGEEPVMVMADEFSLGQAAKNLFVNALKHGVPPVAIGTEMSNGEAALWVQDAGPGPKPEVSSRLGQRFERSDRSREDSTGLGLSIVDAVASAFGGRVEMETKQDGFRVSLLLPSVSDRGEGRK</sequence>
<evidence type="ECO:0000256" key="12">
    <source>
        <dbReference type="SAM" id="Phobius"/>
    </source>
</evidence>
<dbReference type="Gene3D" id="3.30.565.10">
    <property type="entry name" value="Histidine kinase-like ATPase, C-terminal domain"/>
    <property type="match status" value="1"/>
</dbReference>
<keyword evidence="16" id="KW-1185">Reference proteome</keyword>
<evidence type="ECO:0000256" key="1">
    <source>
        <dbReference type="ARBA" id="ARBA00000085"/>
    </source>
</evidence>
<dbReference type="PANTHER" id="PTHR45436">
    <property type="entry name" value="SENSOR HISTIDINE KINASE YKOH"/>
    <property type="match status" value="1"/>
</dbReference>
<reference evidence="15 16" key="1">
    <citation type="journal article" date="2021" name="Arch. Microbiol.">
        <title>Thalassobius aquimarinus sp. nov., isolated from the Sea of Japan seashore.</title>
        <authorList>
            <person name="Kurilenko V.V."/>
            <person name="Romanenko L.A."/>
            <person name="Chernysheva N.Y."/>
            <person name="Velansky P.V."/>
            <person name="Tekutyeva L.A."/>
            <person name="Isaeva M.P."/>
            <person name="Mikhailov V.V."/>
        </authorList>
    </citation>
    <scope>NUCLEOTIDE SEQUENCE [LARGE SCALE GENOMIC DNA]</scope>
    <source>
        <strain evidence="15 16">KMM 8518</strain>
    </source>
</reference>
<dbReference type="EMBL" id="JADMKU010000018">
    <property type="protein sequence ID" value="MBR9652794.1"/>
    <property type="molecule type" value="Genomic_DNA"/>
</dbReference>
<feature type="compositionally biased region" description="Basic and acidic residues" evidence="11">
    <location>
        <begin position="411"/>
        <end position="423"/>
    </location>
</feature>
<protein>
    <recommendedName>
        <fullName evidence="3">histidine kinase</fullName>
        <ecNumber evidence="3">2.7.13.3</ecNumber>
    </recommendedName>
</protein>
<feature type="transmembrane region" description="Helical" evidence="12">
    <location>
        <begin position="15"/>
        <end position="36"/>
    </location>
</feature>
<dbReference type="InterPro" id="IPR003660">
    <property type="entry name" value="HAMP_dom"/>
</dbReference>
<proteinExistence type="predicted"/>
<evidence type="ECO:0000259" key="13">
    <source>
        <dbReference type="PROSITE" id="PS50109"/>
    </source>
</evidence>
<dbReference type="PANTHER" id="PTHR45436:SF1">
    <property type="entry name" value="SENSOR PROTEIN QSEC"/>
    <property type="match status" value="1"/>
</dbReference>
<keyword evidence="9" id="KW-0902">Two-component regulatory system</keyword>
<comment type="subcellular location">
    <subcellularLocation>
        <location evidence="2">Membrane</location>
    </subcellularLocation>
</comment>
<dbReference type="PROSITE" id="PS50109">
    <property type="entry name" value="HIS_KIN"/>
    <property type="match status" value="1"/>
</dbReference>
<keyword evidence="12" id="KW-0472">Membrane</keyword>
<dbReference type="Pfam" id="PF00512">
    <property type="entry name" value="HisKA"/>
    <property type="match status" value="1"/>
</dbReference>
<evidence type="ECO:0000313" key="16">
    <source>
        <dbReference type="Proteomes" id="UP001195941"/>
    </source>
</evidence>
<dbReference type="InterPro" id="IPR003594">
    <property type="entry name" value="HATPase_dom"/>
</dbReference>
<dbReference type="Gene3D" id="1.10.287.130">
    <property type="match status" value="1"/>
</dbReference>
<comment type="caution">
    <text evidence="15">The sequence shown here is derived from an EMBL/GenBank/DDBJ whole genome shotgun (WGS) entry which is preliminary data.</text>
</comment>
<evidence type="ECO:0000256" key="6">
    <source>
        <dbReference type="ARBA" id="ARBA00022692"/>
    </source>
</evidence>
<feature type="region of interest" description="Disordered" evidence="11">
    <location>
        <begin position="396"/>
        <end position="424"/>
    </location>
</feature>
<comment type="catalytic activity">
    <reaction evidence="1">
        <text>ATP + protein L-histidine = ADP + protein N-phospho-L-histidine.</text>
        <dbReference type="EC" id="2.7.13.3"/>
    </reaction>
</comment>
<keyword evidence="6 12" id="KW-0812">Transmembrane</keyword>
<gene>
    <name evidence="15" type="ORF">IT775_16870</name>
</gene>
<keyword evidence="10" id="KW-0175">Coiled coil</keyword>
<accession>A0ABS5HV06</accession>
<dbReference type="InterPro" id="IPR005467">
    <property type="entry name" value="His_kinase_dom"/>
</dbReference>
<evidence type="ECO:0000256" key="5">
    <source>
        <dbReference type="ARBA" id="ARBA00022679"/>
    </source>
</evidence>
<evidence type="ECO:0000256" key="11">
    <source>
        <dbReference type="SAM" id="MobiDB-lite"/>
    </source>
</evidence>
<feature type="domain" description="Histidine kinase" evidence="13">
    <location>
        <begin position="251"/>
        <end position="461"/>
    </location>
</feature>